<name>A0A6S7KLH5_PARCT</name>
<sequence>MAQLVGASCSAGERVVLVCILMVEAGSKAASSDGRDSGRVVGMKSSEMGESGFQSRFQAWSRRMRVPRPLVPGKVNGEETSA</sequence>
<gene>
    <name evidence="1" type="ORF">PACLA_8A052099</name>
</gene>
<evidence type="ECO:0000313" key="1">
    <source>
        <dbReference type="EMBL" id="CAB4046355.1"/>
    </source>
</evidence>
<proteinExistence type="predicted"/>
<protein>
    <submittedName>
        <fullName evidence="1">Uncharacterized protein</fullName>
    </submittedName>
</protein>
<keyword evidence="2" id="KW-1185">Reference proteome</keyword>
<dbReference type="AlphaFoldDB" id="A0A6S7KLH5"/>
<dbReference type="EMBL" id="CACRXK020050688">
    <property type="protein sequence ID" value="CAB4046355.1"/>
    <property type="molecule type" value="Genomic_DNA"/>
</dbReference>
<evidence type="ECO:0000313" key="2">
    <source>
        <dbReference type="Proteomes" id="UP001152795"/>
    </source>
</evidence>
<reference evidence="1" key="1">
    <citation type="submission" date="2020-04" db="EMBL/GenBank/DDBJ databases">
        <authorList>
            <person name="Alioto T."/>
            <person name="Alioto T."/>
            <person name="Gomez Garrido J."/>
        </authorList>
    </citation>
    <scope>NUCLEOTIDE SEQUENCE</scope>
    <source>
        <strain evidence="1">A484AB</strain>
    </source>
</reference>
<accession>A0A6S7KLH5</accession>
<organism evidence="1 2">
    <name type="scientific">Paramuricea clavata</name>
    <name type="common">Red gorgonian</name>
    <name type="synonym">Violescent sea-whip</name>
    <dbReference type="NCBI Taxonomy" id="317549"/>
    <lineage>
        <taxon>Eukaryota</taxon>
        <taxon>Metazoa</taxon>
        <taxon>Cnidaria</taxon>
        <taxon>Anthozoa</taxon>
        <taxon>Octocorallia</taxon>
        <taxon>Malacalcyonacea</taxon>
        <taxon>Plexauridae</taxon>
        <taxon>Paramuricea</taxon>
    </lineage>
</organism>
<dbReference type="Proteomes" id="UP001152795">
    <property type="component" value="Unassembled WGS sequence"/>
</dbReference>
<comment type="caution">
    <text evidence="1">The sequence shown here is derived from an EMBL/GenBank/DDBJ whole genome shotgun (WGS) entry which is preliminary data.</text>
</comment>